<evidence type="ECO:0000313" key="2">
    <source>
        <dbReference type="Proteomes" id="UP001596406"/>
    </source>
</evidence>
<keyword evidence="2" id="KW-1185">Reference proteome</keyword>
<dbReference type="NCBIfam" id="NF041914">
    <property type="entry name" value="HVO_2523"/>
    <property type="match status" value="1"/>
</dbReference>
<dbReference type="EMBL" id="JBHSXM010000001">
    <property type="protein sequence ID" value="MFC6837619.1"/>
    <property type="molecule type" value="Genomic_DNA"/>
</dbReference>
<reference evidence="1 2" key="1">
    <citation type="journal article" date="2019" name="Int. J. Syst. Evol. Microbiol.">
        <title>The Global Catalogue of Microorganisms (GCM) 10K type strain sequencing project: providing services to taxonomists for standard genome sequencing and annotation.</title>
        <authorList>
            <consortium name="The Broad Institute Genomics Platform"/>
            <consortium name="The Broad Institute Genome Sequencing Center for Infectious Disease"/>
            <person name="Wu L."/>
            <person name="Ma J."/>
        </authorList>
    </citation>
    <scope>NUCLEOTIDE SEQUENCE [LARGE SCALE GENOMIC DNA]</scope>
    <source>
        <strain evidence="1 2">PSRA2</strain>
    </source>
</reference>
<dbReference type="AlphaFoldDB" id="A0ABD5UAV3"/>
<dbReference type="RefSeq" id="WP_304449283.1">
    <property type="nucleotide sequence ID" value="NZ_JARRAH010000001.1"/>
</dbReference>
<comment type="caution">
    <text evidence="1">The sequence shown here is derived from an EMBL/GenBank/DDBJ whole genome shotgun (WGS) entry which is preliminary data.</text>
</comment>
<sequence length="43" mass="4869">MSDSAGDRRGGRPCPVCETPLYRRHCKYVCPHHGVVYDCSDPF</sequence>
<evidence type="ECO:0000313" key="1">
    <source>
        <dbReference type="EMBL" id="MFC6837619.1"/>
    </source>
</evidence>
<accession>A0ABD5UAV3</accession>
<gene>
    <name evidence="1" type="ORF">ACFQHK_14070</name>
</gene>
<proteinExistence type="predicted"/>
<protein>
    <submittedName>
        <fullName evidence="1">HVO_2523 family zinc finger protein</fullName>
    </submittedName>
</protein>
<name>A0ABD5UAV3_9EURY</name>
<organism evidence="1 2">
    <name type="scientific">Halomarina ordinaria</name>
    <dbReference type="NCBI Taxonomy" id="3033939"/>
    <lineage>
        <taxon>Archaea</taxon>
        <taxon>Methanobacteriati</taxon>
        <taxon>Methanobacteriota</taxon>
        <taxon>Stenosarchaea group</taxon>
        <taxon>Halobacteria</taxon>
        <taxon>Halobacteriales</taxon>
        <taxon>Natronomonadaceae</taxon>
        <taxon>Halomarina</taxon>
    </lineage>
</organism>
<dbReference type="InterPro" id="IPR049701">
    <property type="entry name" value="HVO_2523-like"/>
</dbReference>
<dbReference type="Proteomes" id="UP001596406">
    <property type="component" value="Unassembled WGS sequence"/>
</dbReference>